<dbReference type="EMBL" id="MJIH01000001">
    <property type="protein sequence ID" value="OLR64210.1"/>
    <property type="molecule type" value="Genomic_DNA"/>
</dbReference>
<evidence type="ECO:0000256" key="8">
    <source>
        <dbReference type="ARBA" id="ARBA00023098"/>
    </source>
</evidence>
<accession>A0A1U7LXR1</accession>
<name>A0A1U7LXR1_9FIRM</name>
<evidence type="ECO:0000256" key="5">
    <source>
        <dbReference type="ARBA" id="ARBA00022490"/>
    </source>
</evidence>
<keyword evidence="6" id="KW-0444">Lipid biosynthesis</keyword>
<dbReference type="CDD" id="cd01288">
    <property type="entry name" value="FabZ"/>
    <property type="match status" value="1"/>
</dbReference>
<keyword evidence="5" id="KW-0963">Cytoplasm</keyword>
<dbReference type="SUPFAM" id="SSF54637">
    <property type="entry name" value="Thioesterase/thiol ester dehydrase-isomerase"/>
    <property type="match status" value="1"/>
</dbReference>
<keyword evidence="8" id="KW-0443">Lipid metabolism</keyword>
<evidence type="ECO:0000256" key="3">
    <source>
        <dbReference type="ARBA" id="ARBA00009174"/>
    </source>
</evidence>
<evidence type="ECO:0000256" key="6">
    <source>
        <dbReference type="ARBA" id="ARBA00022516"/>
    </source>
</evidence>
<evidence type="ECO:0000256" key="10">
    <source>
        <dbReference type="ARBA" id="ARBA00025049"/>
    </source>
</evidence>
<evidence type="ECO:0000256" key="9">
    <source>
        <dbReference type="ARBA" id="ARBA00023239"/>
    </source>
</evidence>
<comment type="function">
    <text evidence="10">Involved in unsaturated fatty acids biosynthesis. Catalyzes the dehydration of short chain beta-hydroxyacyl-ACPs and long chain saturated and unsaturated beta-hydroxyacyl-ACPs.</text>
</comment>
<dbReference type="GO" id="GO:0016020">
    <property type="term" value="C:membrane"/>
    <property type="evidence" value="ECO:0007669"/>
    <property type="project" value="GOC"/>
</dbReference>
<gene>
    <name evidence="11" type="ORF">BIV18_00940</name>
</gene>
<dbReference type="GO" id="GO:0009245">
    <property type="term" value="P:lipid A biosynthetic process"/>
    <property type="evidence" value="ECO:0007669"/>
    <property type="project" value="UniProtKB-KW"/>
</dbReference>
<reference evidence="11 12" key="1">
    <citation type="journal article" date="2016" name="Appl. Environ. Microbiol.">
        <title>Function and Phylogeny of Bacterial Butyryl Coenzyme A:Acetate Transferases and Their Diversity in the Proximal Colon of Swine.</title>
        <authorList>
            <person name="Trachsel J."/>
            <person name="Bayles D.O."/>
            <person name="Looft T."/>
            <person name="Levine U.Y."/>
            <person name="Allen H.K."/>
        </authorList>
    </citation>
    <scope>NUCLEOTIDE SEQUENCE [LARGE SCALE GENOMIC DNA]</scope>
    <source>
        <strain evidence="11 12">35-6-1</strain>
    </source>
</reference>
<organism evidence="11 12">
    <name type="scientific">Peptoniphilus porci</name>
    <dbReference type="NCBI Taxonomy" id="2652280"/>
    <lineage>
        <taxon>Bacteria</taxon>
        <taxon>Bacillati</taxon>
        <taxon>Bacillota</taxon>
        <taxon>Tissierellia</taxon>
        <taxon>Tissierellales</taxon>
        <taxon>Peptoniphilaceae</taxon>
        <taxon>Peptoniphilus</taxon>
    </lineage>
</organism>
<dbReference type="FunFam" id="3.10.129.10:FF:000001">
    <property type="entry name" value="3-hydroxyacyl-[acyl-carrier-protein] dehydratase FabZ"/>
    <property type="match status" value="1"/>
</dbReference>
<dbReference type="NCBIfam" id="NF000582">
    <property type="entry name" value="PRK00006.1"/>
    <property type="match status" value="1"/>
</dbReference>
<dbReference type="Proteomes" id="UP000187166">
    <property type="component" value="Unassembled WGS sequence"/>
</dbReference>
<comment type="similarity">
    <text evidence="3">Belongs to the thioester dehydratase family. FabZ subfamily.</text>
</comment>
<evidence type="ECO:0000256" key="7">
    <source>
        <dbReference type="ARBA" id="ARBA00022556"/>
    </source>
</evidence>
<comment type="caution">
    <text evidence="11">The sequence shown here is derived from an EMBL/GenBank/DDBJ whole genome shotgun (WGS) entry which is preliminary data.</text>
</comment>
<dbReference type="Gene3D" id="3.10.129.10">
    <property type="entry name" value="Hotdog Thioesterase"/>
    <property type="match status" value="1"/>
</dbReference>
<dbReference type="InterPro" id="IPR029069">
    <property type="entry name" value="HotDog_dom_sf"/>
</dbReference>
<evidence type="ECO:0000313" key="12">
    <source>
        <dbReference type="Proteomes" id="UP000187166"/>
    </source>
</evidence>
<dbReference type="GO" id="GO:0005737">
    <property type="term" value="C:cytoplasm"/>
    <property type="evidence" value="ECO:0007669"/>
    <property type="project" value="UniProtKB-SubCell"/>
</dbReference>
<dbReference type="EC" id="4.2.1.59" evidence="4"/>
<dbReference type="InterPro" id="IPR013114">
    <property type="entry name" value="FabA_FabZ"/>
</dbReference>
<dbReference type="AlphaFoldDB" id="A0A1U7LXR1"/>
<dbReference type="STRING" id="1465756.BIV18_00940"/>
<evidence type="ECO:0000313" key="11">
    <source>
        <dbReference type="EMBL" id="OLR64210.1"/>
    </source>
</evidence>
<dbReference type="PANTHER" id="PTHR30272:SF1">
    <property type="entry name" value="3-HYDROXYACYL-[ACYL-CARRIER-PROTEIN] DEHYDRATASE"/>
    <property type="match status" value="1"/>
</dbReference>
<dbReference type="Pfam" id="PF07977">
    <property type="entry name" value="FabA"/>
    <property type="match status" value="1"/>
</dbReference>
<protein>
    <recommendedName>
        <fullName evidence="4">3-hydroxyacyl-[acyl-carrier-protein] dehydratase</fullName>
        <ecNumber evidence="4">4.2.1.59</ecNumber>
    </recommendedName>
</protein>
<dbReference type="GO" id="GO:0019171">
    <property type="term" value="F:(3R)-hydroxyacyl-[acyl-carrier-protein] dehydratase activity"/>
    <property type="evidence" value="ECO:0007669"/>
    <property type="project" value="UniProtKB-EC"/>
</dbReference>
<comment type="subcellular location">
    <subcellularLocation>
        <location evidence="2">Cytoplasm</location>
    </subcellularLocation>
</comment>
<proteinExistence type="inferred from homology"/>
<keyword evidence="7" id="KW-0441">Lipid A biosynthesis</keyword>
<evidence type="ECO:0000256" key="1">
    <source>
        <dbReference type="ARBA" id="ARBA00001055"/>
    </source>
</evidence>
<keyword evidence="12" id="KW-1185">Reference proteome</keyword>
<comment type="catalytic activity">
    <reaction evidence="1">
        <text>a (3R)-hydroxyacyl-[ACP] = a (2E)-enoyl-[ACP] + H2O</text>
        <dbReference type="Rhea" id="RHEA:13097"/>
        <dbReference type="Rhea" id="RHEA-COMP:9925"/>
        <dbReference type="Rhea" id="RHEA-COMP:9945"/>
        <dbReference type="ChEBI" id="CHEBI:15377"/>
        <dbReference type="ChEBI" id="CHEBI:78784"/>
        <dbReference type="ChEBI" id="CHEBI:78827"/>
        <dbReference type="EC" id="4.2.1.59"/>
    </reaction>
</comment>
<sequence length="139" mass="15566">MEINFNQLKEILPHSYPFIMVDKIIEMDNNKYAKGIKSVSGGEYYFQGHFQQEAIMPGVLQIEAVAQVGAVALLKENPKRLALLGGIKNARFYKPVRPGDYLVITCEMIKIVKNLGIGKGNITRDGEMVMSCEISFALR</sequence>
<keyword evidence="9" id="KW-0456">Lyase</keyword>
<evidence type="ECO:0000256" key="2">
    <source>
        <dbReference type="ARBA" id="ARBA00004496"/>
    </source>
</evidence>
<dbReference type="PANTHER" id="PTHR30272">
    <property type="entry name" value="3-HYDROXYACYL-[ACYL-CARRIER-PROTEIN] DEHYDRATASE"/>
    <property type="match status" value="1"/>
</dbReference>
<evidence type="ECO:0000256" key="4">
    <source>
        <dbReference type="ARBA" id="ARBA00013167"/>
    </source>
</evidence>